<dbReference type="SUPFAM" id="SSF52540">
    <property type="entry name" value="P-loop containing nucleoside triphosphate hydrolases"/>
    <property type="match status" value="1"/>
</dbReference>
<protein>
    <recommendedName>
        <fullName evidence="4">Nucleoside-triphosphatase EYH45_03305</fullName>
        <shortName evidence="4">NTPase</shortName>
        <ecNumber evidence="4">3.6.1.15</ecNumber>
    </recommendedName>
    <alternativeName>
        <fullName evidence="4">Nucleoside triphosphate phosphohydrolase</fullName>
    </alternativeName>
</protein>
<comment type="function">
    <text evidence="4">Has nucleotide phosphatase activity towards ATP, GTP, CTP, TTP and UTP. May hydrolyze nucleoside diphosphates with lower efficiency.</text>
</comment>
<reference evidence="6" key="1">
    <citation type="journal article" date="2020" name="ISME J.">
        <title>Gammaproteobacteria mediating utilization of methyl-, sulfur- and petroleum organic compounds in deep ocean hydrothermal plumes.</title>
        <authorList>
            <person name="Zhou Z."/>
            <person name="Liu Y."/>
            <person name="Pan J."/>
            <person name="Cron B.R."/>
            <person name="Toner B.M."/>
            <person name="Anantharaman K."/>
            <person name="Breier J.A."/>
            <person name="Dick G.J."/>
            <person name="Li M."/>
        </authorList>
    </citation>
    <scope>NUCLEOTIDE SEQUENCE</scope>
    <source>
        <strain evidence="6">SZUA-1515</strain>
    </source>
</reference>
<dbReference type="Pfam" id="PF03266">
    <property type="entry name" value="NTPase_1"/>
    <property type="match status" value="1"/>
</dbReference>
<dbReference type="InterPro" id="IPR027417">
    <property type="entry name" value="P-loop_NTPase"/>
</dbReference>
<feature type="domain" description="AAA+ ATPase" evidence="5">
    <location>
        <begin position="4"/>
        <end position="164"/>
    </location>
</feature>
<dbReference type="PANTHER" id="PTHR43146:SF1">
    <property type="entry name" value="CANCER-RELATED NUCLEOSIDE-TRIPHOSPHATASE"/>
    <property type="match status" value="1"/>
</dbReference>
<name>A0A832ZW69_CALS0</name>
<dbReference type="CDD" id="cd19482">
    <property type="entry name" value="RecA-like_Thep1"/>
    <property type="match status" value="1"/>
</dbReference>
<proteinExistence type="inferred from homology"/>
<keyword evidence="2 4" id="KW-0378">Hydrolase</keyword>
<evidence type="ECO:0000259" key="5">
    <source>
        <dbReference type="SMART" id="SM00382"/>
    </source>
</evidence>
<dbReference type="GO" id="GO:0017111">
    <property type="term" value="F:ribonucleoside triphosphate phosphatase activity"/>
    <property type="evidence" value="ECO:0007669"/>
    <property type="project" value="UniProtKB-UniRule"/>
</dbReference>
<dbReference type="SMART" id="SM00382">
    <property type="entry name" value="AAA"/>
    <property type="match status" value="1"/>
</dbReference>
<dbReference type="EC" id="3.6.1.15" evidence="4"/>
<comment type="catalytic activity">
    <reaction evidence="4">
        <text>a ribonucleoside 5'-triphosphate + H2O = a ribonucleoside 5'-diphosphate + phosphate + H(+)</text>
        <dbReference type="Rhea" id="RHEA:23680"/>
        <dbReference type="ChEBI" id="CHEBI:15377"/>
        <dbReference type="ChEBI" id="CHEBI:15378"/>
        <dbReference type="ChEBI" id="CHEBI:43474"/>
        <dbReference type="ChEBI" id="CHEBI:57930"/>
        <dbReference type="ChEBI" id="CHEBI:61557"/>
        <dbReference type="EC" id="3.6.1.15"/>
    </reaction>
</comment>
<evidence type="ECO:0000313" key="7">
    <source>
        <dbReference type="Proteomes" id="UP000608579"/>
    </source>
</evidence>
<dbReference type="EMBL" id="DQVM01000065">
    <property type="protein sequence ID" value="HIQ29571.1"/>
    <property type="molecule type" value="Genomic_DNA"/>
</dbReference>
<evidence type="ECO:0000256" key="4">
    <source>
        <dbReference type="HAMAP-Rule" id="MF_00796"/>
    </source>
</evidence>
<evidence type="ECO:0000256" key="3">
    <source>
        <dbReference type="ARBA" id="ARBA00022840"/>
    </source>
</evidence>
<feature type="binding site" evidence="4">
    <location>
        <begin position="104"/>
        <end position="111"/>
    </location>
    <ligand>
        <name>ATP</name>
        <dbReference type="ChEBI" id="CHEBI:30616"/>
    </ligand>
</feature>
<dbReference type="Gene3D" id="3.40.50.300">
    <property type="entry name" value="P-loop containing nucleotide triphosphate hydrolases"/>
    <property type="match status" value="1"/>
</dbReference>
<evidence type="ECO:0000256" key="1">
    <source>
        <dbReference type="ARBA" id="ARBA00022741"/>
    </source>
</evidence>
<dbReference type="AlphaFoldDB" id="A0A832ZW69"/>
<sequence>MTGGGVFIALTGRPGVGKTTAVMRVADALKPQGVKVGGIYTKEVRRGGARVGFDVIDILTGESSILARVGSTGGPRVGKYVVYVEELESKGVKAIERALETCDVVVVDEIGPMELKSSLFVKTVERLMHVDKPVVATVHLKARDPLVVRVKARAGKDLITLDENNRDSTVELIVNRIRAALGW</sequence>
<feature type="binding site" evidence="4">
    <location>
        <begin position="12"/>
        <end position="19"/>
    </location>
    <ligand>
        <name>ATP</name>
        <dbReference type="ChEBI" id="CHEBI:30616"/>
    </ligand>
</feature>
<dbReference type="PANTHER" id="PTHR43146">
    <property type="entry name" value="CANCER-RELATED NUCLEOSIDE-TRIPHOSPHATASE"/>
    <property type="match status" value="1"/>
</dbReference>
<dbReference type="Proteomes" id="UP000608579">
    <property type="component" value="Unassembled WGS sequence"/>
</dbReference>
<gene>
    <name evidence="6" type="ORF">EYH45_03305</name>
</gene>
<dbReference type="InterPro" id="IPR004948">
    <property type="entry name" value="Nuc-triphosphatase_THEP1"/>
</dbReference>
<dbReference type="GO" id="GO:0005524">
    <property type="term" value="F:ATP binding"/>
    <property type="evidence" value="ECO:0007669"/>
    <property type="project" value="UniProtKB-UniRule"/>
</dbReference>
<organism evidence="6 7">
    <name type="scientific">Caldiarchaeum subterraneum</name>
    <dbReference type="NCBI Taxonomy" id="311458"/>
    <lineage>
        <taxon>Archaea</taxon>
        <taxon>Nitrososphaerota</taxon>
        <taxon>Candidatus Caldarchaeales</taxon>
        <taxon>Candidatus Caldarchaeaceae</taxon>
        <taxon>Candidatus Caldarchaeum</taxon>
    </lineage>
</organism>
<keyword evidence="1 4" id="KW-0547">Nucleotide-binding</keyword>
<accession>A0A832ZW69</accession>
<dbReference type="InterPro" id="IPR003593">
    <property type="entry name" value="AAA+_ATPase"/>
</dbReference>
<evidence type="ECO:0000256" key="2">
    <source>
        <dbReference type="ARBA" id="ARBA00022801"/>
    </source>
</evidence>
<evidence type="ECO:0000313" key="6">
    <source>
        <dbReference type="EMBL" id="HIQ29571.1"/>
    </source>
</evidence>
<comment type="caution">
    <text evidence="6">The sequence shown here is derived from an EMBL/GenBank/DDBJ whole genome shotgun (WGS) entry which is preliminary data.</text>
</comment>
<comment type="similarity">
    <text evidence="4">Belongs to the THEP1 NTPase family.</text>
</comment>
<dbReference type="NCBIfam" id="NF010248">
    <property type="entry name" value="PRK13695.1"/>
    <property type="match status" value="1"/>
</dbReference>
<dbReference type="HAMAP" id="MF_00796">
    <property type="entry name" value="NTPase_1"/>
    <property type="match status" value="1"/>
</dbReference>
<keyword evidence="3 4" id="KW-0067">ATP-binding</keyword>